<proteinExistence type="predicted"/>
<reference evidence="1" key="1">
    <citation type="submission" date="2024-07" db="EMBL/GenBank/DDBJ databases">
        <authorList>
            <person name="Yu S.T."/>
        </authorList>
    </citation>
    <scope>NUCLEOTIDE SEQUENCE</scope>
    <source>
        <strain evidence="1">R44</strain>
    </source>
</reference>
<evidence type="ECO:0000313" key="1">
    <source>
        <dbReference type="EMBL" id="XDQ74075.1"/>
    </source>
</evidence>
<sequence length="115" mass="12390">MENTTRGTAACEVCGTTTDHLTTVTTGTTAGTWQRQVCHRCAEATSPPVPRKPVRMCVRCACITTTPITVSEVHQASGPGFNVYACPDCTPHFPPLLDALDLLTTGWRARERDDG</sequence>
<protein>
    <recommendedName>
        <fullName evidence="2">Small CPxCG-related zinc finger protein</fullName>
    </recommendedName>
</protein>
<organism evidence="1">
    <name type="scientific">Streptomyces sp. R44</name>
    <dbReference type="NCBI Taxonomy" id="3238633"/>
    <lineage>
        <taxon>Bacteria</taxon>
        <taxon>Bacillati</taxon>
        <taxon>Actinomycetota</taxon>
        <taxon>Actinomycetes</taxon>
        <taxon>Kitasatosporales</taxon>
        <taxon>Streptomycetaceae</taxon>
        <taxon>Streptomyces</taxon>
    </lineage>
</organism>
<evidence type="ECO:0008006" key="2">
    <source>
        <dbReference type="Google" id="ProtNLM"/>
    </source>
</evidence>
<name>A0AB39T7V3_9ACTN</name>
<accession>A0AB39T7V3</accession>
<dbReference type="EMBL" id="CP163444">
    <property type="protein sequence ID" value="XDQ74075.1"/>
    <property type="molecule type" value="Genomic_DNA"/>
</dbReference>
<dbReference type="AlphaFoldDB" id="A0AB39T7V3"/>
<dbReference type="RefSeq" id="WP_369146617.1">
    <property type="nucleotide sequence ID" value="NZ_CP163444.1"/>
</dbReference>
<gene>
    <name evidence="1" type="ORF">AB5J54_27710</name>
</gene>